<evidence type="ECO:0000259" key="1">
    <source>
        <dbReference type="Pfam" id="PF03372"/>
    </source>
</evidence>
<comment type="caution">
    <text evidence="2">The sequence shown here is derived from an EMBL/GenBank/DDBJ whole genome shotgun (WGS) entry which is preliminary data.</text>
</comment>
<protein>
    <recommendedName>
        <fullName evidence="1">Endonuclease/exonuclease/phosphatase domain-containing protein</fullName>
    </recommendedName>
</protein>
<gene>
    <name evidence="2" type="ORF">RND81_05G076200</name>
</gene>
<reference evidence="2" key="1">
    <citation type="submission" date="2024-03" db="EMBL/GenBank/DDBJ databases">
        <title>WGS assembly of Saponaria officinalis var. Norfolk2.</title>
        <authorList>
            <person name="Jenkins J."/>
            <person name="Shu S."/>
            <person name="Grimwood J."/>
            <person name="Barry K."/>
            <person name="Goodstein D."/>
            <person name="Schmutz J."/>
            <person name="Leebens-Mack J."/>
            <person name="Osbourn A."/>
        </authorList>
    </citation>
    <scope>NUCLEOTIDE SEQUENCE [LARGE SCALE GENOMIC DNA]</scope>
    <source>
        <strain evidence="2">JIC</strain>
    </source>
</reference>
<proteinExistence type="predicted"/>
<dbReference type="InterPro" id="IPR005135">
    <property type="entry name" value="Endo/exonuclease/phosphatase"/>
</dbReference>
<dbReference type="SUPFAM" id="SSF56219">
    <property type="entry name" value="DNase I-like"/>
    <property type="match status" value="1"/>
</dbReference>
<evidence type="ECO:0000313" key="2">
    <source>
        <dbReference type="EMBL" id="KAK9724485.1"/>
    </source>
</evidence>
<dbReference type="AlphaFoldDB" id="A0AAW1KVV2"/>
<dbReference type="GO" id="GO:0003824">
    <property type="term" value="F:catalytic activity"/>
    <property type="evidence" value="ECO:0007669"/>
    <property type="project" value="InterPro"/>
</dbReference>
<dbReference type="Pfam" id="PF03372">
    <property type="entry name" value="Exo_endo_phos"/>
    <property type="match status" value="1"/>
</dbReference>
<dbReference type="PANTHER" id="PTHR33710">
    <property type="entry name" value="BNAC02G09200D PROTEIN"/>
    <property type="match status" value="1"/>
</dbReference>
<dbReference type="PANTHER" id="PTHR33710:SF86">
    <property type="entry name" value="VIRAL MOVEMENT PROTEIN"/>
    <property type="match status" value="1"/>
</dbReference>
<accession>A0AAW1KVV2</accession>
<sequence length="298" mass="34335">MEGVRKRIGGYEGVYSDACGRSAGVAILWKEGIRVEVISSTSHHLDVKITGLFGEKEWRLTGFYGWAATKDKQRSWQLLRDIKAFSTLPWLVIGDFNQILFKDEKKGGAPRSQREMDDFREAMDDCGLADLGYEGEAFTWWNKREEPWDIHERLDRAVSSADWMDLFPLCSICHLQRDKSDHLPIKLSIRRSSTRVKRRRFRFEDLWIASEECEEVVREAWSKGGDGSGEDVMLQKMEVCCRALNRLGKLNFGDMKTKIEEARKRLSFLDSCSPCSDIVAERKSICSKLDELVMMEEA</sequence>
<keyword evidence="3" id="KW-1185">Reference proteome</keyword>
<evidence type="ECO:0000313" key="3">
    <source>
        <dbReference type="Proteomes" id="UP001443914"/>
    </source>
</evidence>
<dbReference type="Gene3D" id="3.60.10.10">
    <property type="entry name" value="Endonuclease/exonuclease/phosphatase"/>
    <property type="match status" value="1"/>
</dbReference>
<name>A0AAW1KVV2_SAPOF</name>
<dbReference type="EMBL" id="JBDFQZ010000005">
    <property type="protein sequence ID" value="KAK9724485.1"/>
    <property type="molecule type" value="Genomic_DNA"/>
</dbReference>
<organism evidence="2 3">
    <name type="scientific">Saponaria officinalis</name>
    <name type="common">Common soapwort</name>
    <name type="synonym">Lychnis saponaria</name>
    <dbReference type="NCBI Taxonomy" id="3572"/>
    <lineage>
        <taxon>Eukaryota</taxon>
        <taxon>Viridiplantae</taxon>
        <taxon>Streptophyta</taxon>
        <taxon>Embryophyta</taxon>
        <taxon>Tracheophyta</taxon>
        <taxon>Spermatophyta</taxon>
        <taxon>Magnoliopsida</taxon>
        <taxon>eudicotyledons</taxon>
        <taxon>Gunneridae</taxon>
        <taxon>Pentapetalae</taxon>
        <taxon>Caryophyllales</taxon>
        <taxon>Caryophyllaceae</taxon>
        <taxon>Caryophylleae</taxon>
        <taxon>Saponaria</taxon>
    </lineage>
</organism>
<dbReference type="Proteomes" id="UP001443914">
    <property type="component" value="Unassembled WGS sequence"/>
</dbReference>
<dbReference type="InterPro" id="IPR036691">
    <property type="entry name" value="Endo/exonu/phosph_ase_sf"/>
</dbReference>
<feature type="domain" description="Endonuclease/exonuclease/phosphatase" evidence="1">
    <location>
        <begin position="20"/>
        <end position="182"/>
    </location>
</feature>